<gene>
    <name evidence="2" type="ORF">CLOTH_14040</name>
</gene>
<protein>
    <recommendedName>
        <fullName evidence="1">DUF4007 domain-containing protein</fullName>
    </recommendedName>
</protein>
<evidence type="ECO:0000313" key="2">
    <source>
        <dbReference type="EMBL" id="OPJ55645.1"/>
    </source>
</evidence>
<dbReference type="Pfam" id="PF13182">
    <property type="entry name" value="DUF4007"/>
    <property type="match status" value="1"/>
</dbReference>
<dbReference type="STRING" id="29349.CLOTH_14040"/>
<reference evidence="2 3" key="1">
    <citation type="submission" date="2017-03" db="EMBL/GenBank/DDBJ databases">
        <title>Genome sequence of Clostridium thermoalcaliphilum DSM 7309.</title>
        <authorList>
            <person name="Poehlein A."/>
            <person name="Daniel R."/>
        </authorList>
    </citation>
    <scope>NUCLEOTIDE SEQUENCE [LARGE SCALE GENOMIC DNA]</scope>
    <source>
        <strain evidence="2 3">DSM 7309</strain>
    </source>
</reference>
<evidence type="ECO:0000313" key="3">
    <source>
        <dbReference type="Proteomes" id="UP000190140"/>
    </source>
</evidence>
<accession>A0A1V4I7Q0</accession>
<dbReference type="RefSeq" id="WP_079412452.1">
    <property type="nucleotide sequence ID" value="NZ_MZGW01000004.1"/>
</dbReference>
<dbReference type="InterPro" id="IPR025248">
    <property type="entry name" value="DUF4007"/>
</dbReference>
<evidence type="ECO:0000259" key="1">
    <source>
        <dbReference type="Pfam" id="PF13182"/>
    </source>
</evidence>
<organism evidence="2 3">
    <name type="scientific">Alkalithermobacter paradoxus</name>
    <dbReference type="NCBI Taxonomy" id="29349"/>
    <lineage>
        <taxon>Bacteria</taxon>
        <taxon>Bacillati</taxon>
        <taxon>Bacillota</taxon>
        <taxon>Clostridia</taxon>
        <taxon>Peptostreptococcales</taxon>
        <taxon>Tepidibacteraceae</taxon>
        <taxon>Alkalithermobacter</taxon>
    </lineage>
</organism>
<proteinExistence type="predicted"/>
<comment type="caution">
    <text evidence="2">The sequence shown here is derived from an EMBL/GenBank/DDBJ whole genome shotgun (WGS) entry which is preliminary data.</text>
</comment>
<dbReference type="OrthoDB" id="747541at2"/>
<dbReference type="Proteomes" id="UP000190140">
    <property type="component" value="Unassembled WGS sequence"/>
</dbReference>
<keyword evidence="3" id="KW-1185">Reference proteome</keyword>
<feature type="domain" description="DUF4007" evidence="1">
    <location>
        <begin position="5"/>
        <end position="282"/>
    </location>
</feature>
<sequence>MKIKGHQSFYIRRGWIHKGIKKVNEDKSIFTNKKLTLTDEFGIGSNMVTSLKYWLDTLGLVERKRKGNEHYHELTHLGNLILERDPYLEEISTWQLLHYNLATNEKLATTWYWFFNEYNGNRFSRENLFNNLNRFIQEKYEKEVSERSLKDDVNCFLSCYVKKRDIESPEDNIESPFTDLGLIEIYNKKNGEIVYQRTSKVKLDVRVAFHVMKNQAKENKAMDLKNIIYSPNNIGKIFSLNMYEVIDILEKLQDLGYINFTRTGGLDYITFAKSPSLQEIMTNMF</sequence>
<dbReference type="EMBL" id="MZGW01000004">
    <property type="protein sequence ID" value="OPJ55645.1"/>
    <property type="molecule type" value="Genomic_DNA"/>
</dbReference>
<dbReference type="AlphaFoldDB" id="A0A1V4I7Q0"/>
<name>A0A1V4I7Q0_9FIRM</name>